<reference evidence="1 3" key="1">
    <citation type="submission" date="2020-06" db="EMBL/GenBank/DDBJ databases">
        <title>Anoxygenic phototrophic Chloroflexota member uses a Type I reaction center.</title>
        <authorList>
            <person name="Tsuji J.M."/>
            <person name="Shaw N.A."/>
            <person name="Nagashima S."/>
            <person name="Venkiteswaran J."/>
            <person name="Schiff S.L."/>
            <person name="Hanada S."/>
            <person name="Tank M."/>
            <person name="Neufeld J.D."/>
        </authorList>
    </citation>
    <scope>NUCLEOTIDE SEQUENCE [LARGE SCALE GENOMIC DNA]</scope>
    <source>
        <strain evidence="1">L227-S17</strain>
    </source>
</reference>
<gene>
    <name evidence="1" type="ORF">HXX08_11390</name>
    <name evidence="2" type="ORF">OZ401_001620</name>
</gene>
<keyword evidence="4" id="KW-1185">Reference proteome</keyword>
<sequence>MISFTVDTTQLEKTVLKVKGKQAKWSKEYLPRLAALIAADAKYEVQVEAPVRSGVLQRGISTQIKLGATSATINGYSSAPYTRFVIEGTRPHIIRAVNGRVLHWQSGGEDRFAAYVHHPGTKPNDFVERGLRKIEPLVEEHMRLVGEELLDFNV</sequence>
<proteinExistence type="predicted"/>
<protein>
    <recommendedName>
        <fullName evidence="5">HK97 gp10 family phage protein</fullName>
    </recommendedName>
</protein>
<evidence type="ECO:0000313" key="1">
    <source>
        <dbReference type="EMBL" id="NWJ46473.1"/>
    </source>
</evidence>
<evidence type="ECO:0000313" key="3">
    <source>
        <dbReference type="Proteomes" id="UP000521676"/>
    </source>
</evidence>
<evidence type="ECO:0008006" key="5">
    <source>
        <dbReference type="Google" id="ProtNLM"/>
    </source>
</evidence>
<evidence type="ECO:0000313" key="2">
    <source>
        <dbReference type="EMBL" id="WJW65841.1"/>
    </source>
</evidence>
<dbReference type="EMBL" id="JACATZ010000001">
    <property type="protein sequence ID" value="NWJ46473.1"/>
    <property type="molecule type" value="Genomic_DNA"/>
</dbReference>
<organism evidence="1 3">
    <name type="scientific">Candidatus Chlorohelix allophototropha</name>
    <dbReference type="NCBI Taxonomy" id="3003348"/>
    <lineage>
        <taxon>Bacteria</taxon>
        <taxon>Bacillati</taxon>
        <taxon>Chloroflexota</taxon>
        <taxon>Chloroflexia</taxon>
        <taxon>Candidatus Chloroheliales</taxon>
        <taxon>Candidatus Chloroheliaceae</taxon>
        <taxon>Candidatus Chlorohelix</taxon>
    </lineage>
</organism>
<reference evidence="2" key="2">
    <citation type="journal article" date="2024" name="Nature">
        <title>Anoxygenic phototroph of the Chloroflexota uses a type I reaction centre.</title>
        <authorList>
            <person name="Tsuji J.M."/>
            <person name="Shaw N.A."/>
            <person name="Nagashima S."/>
            <person name="Venkiteswaran J.J."/>
            <person name="Schiff S.L."/>
            <person name="Watanabe T."/>
            <person name="Fukui M."/>
            <person name="Hanada S."/>
            <person name="Tank M."/>
            <person name="Neufeld J.D."/>
        </authorList>
    </citation>
    <scope>NUCLEOTIDE SEQUENCE</scope>
    <source>
        <strain evidence="2">L227-S17</strain>
    </source>
</reference>
<evidence type="ECO:0000313" key="4">
    <source>
        <dbReference type="Proteomes" id="UP001431572"/>
    </source>
</evidence>
<accession>A0A8T7LZE8</accession>
<dbReference type="EMBL" id="CP128399">
    <property type="protein sequence ID" value="WJW65841.1"/>
    <property type="molecule type" value="Genomic_DNA"/>
</dbReference>
<name>A0A8T7LZE8_9CHLR</name>
<dbReference type="RefSeq" id="WP_341467726.1">
    <property type="nucleotide sequence ID" value="NZ_CP128399.1"/>
</dbReference>
<dbReference type="Proteomes" id="UP001431572">
    <property type="component" value="Chromosome 1"/>
</dbReference>
<dbReference type="Proteomes" id="UP000521676">
    <property type="component" value="Unassembled WGS sequence"/>
</dbReference>
<dbReference type="AlphaFoldDB" id="A0A8T7LZE8"/>